<gene>
    <name evidence="3" type="ORF">S01H1_21969</name>
</gene>
<feature type="domain" description="Aspartate/glutamate/uridylate kinase" evidence="2">
    <location>
        <begin position="24"/>
        <end position="133"/>
    </location>
</feature>
<name>X0TYM2_9ZZZZ</name>
<feature type="non-terminal residue" evidence="3">
    <location>
        <position position="139"/>
    </location>
</feature>
<dbReference type="Gene3D" id="3.40.1160.10">
    <property type="entry name" value="Acetylglutamate kinase-like"/>
    <property type="match status" value="1"/>
</dbReference>
<dbReference type="PANTHER" id="PTHR23342">
    <property type="entry name" value="N-ACETYLGLUTAMATE SYNTHASE"/>
    <property type="match status" value="1"/>
</dbReference>
<reference evidence="3" key="1">
    <citation type="journal article" date="2014" name="Front. Microbiol.">
        <title>High frequency of phylogenetically diverse reductive dehalogenase-homologous genes in deep subseafloor sedimentary metagenomes.</title>
        <authorList>
            <person name="Kawai M."/>
            <person name="Futagami T."/>
            <person name="Toyoda A."/>
            <person name="Takaki Y."/>
            <person name="Nishi S."/>
            <person name="Hori S."/>
            <person name="Arai W."/>
            <person name="Tsubouchi T."/>
            <person name="Morono Y."/>
            <person name="Uchiyama I."/>
            <person name="Ito T."/>
            <person name="Fujiyama A."/>
            <person name="Inagaki F."/>
            <person name="Takami H."/>
        </authorList>
    </citation>
    <scope>NUCLEOTIDE SEQUENCE</scope>
    <source>
        <strain evidence="3">Expedition CK06-06</strain>
    </source>
</reference>
<dbReference type="InterPro" id="IPR001048">
    <property type="entry name" value="Asp/Glu/Uridylate_kinase"/>
</dbReference>
<protein>
    <recommendedName>
        <fullName evidence="2">Aspartate/glutamate/uridylate kinase domain-containing protein</fullName>
    </recommendedName>
</protein>
<dbReference type="GO" id="GO:0006526">
    <property type="term" value="P:L-arginine biosynthetic process"/>
    <property type="evidence" value="ECO:0007669"/>
    <property type="project" value="TreeGrafter"/>
</dbReference>
<sequence>MKEFIKKADVLIEALPYIRKFRGKVVVIKYGGSALNNELRSATVEDIIFMHFAGIKVVVVHGGGPFITQALDEGGKRSSFINGLRVTDRETLNIVEDVLINKVNREIVEMIKTRGAEAKGLTDKEVGLIKARQIKKELG</sequence>
<dbReference type="AlphaFoldDB" id="X0TYM2"/>
<dbReference type="EMBL" id="BARS01012292">
    <property type="protein sequence ID" value="GAF98673.1"/>
    <property type="molecule type" value="Genomic_DNA"/>
</dbReference>
<evidence type="ECO:0000259" key="2">
    <source>
        <dbReference type="Pfam" id="PF00696"/>
    </source>
</evidence>
<dbReference type="InterPro" id="IPR036393">
    <property type="entry name" value="AceGlu_kinase-like_sf"/>
</dbReference>
<organism evidence="3">
    <name type="scientific">marine sediment metagenome</name>
    <dbReference type="NCBI Taxonomy" id="412755"/>
    <lineage>
        <taxon>unclassified sequences</taxon>
        <taxon>metagenomes</taxon>
        <taxon>ecological metagenomes</taxon>
    </lineage>
</organism>
<accession>X0TYM2</accession>
<evidence type="ECO:0000313" key="3">
    <source>
        <dbReference type="EMBL" id="GAF98673.1"/>
    </source>
</evidence>
<dbReference type="Pfam" id="PF00696">
    <property type="entry name" value="AA_kinase"/>
    <property type="match status" value="1"/>
</dbReference>
<dbReference type="SUPFAM" id="SSF53633">
    <property type="entry name" value="Carbamate kinase-like"/>
    <property type="match status" value="1"/>
</dbReference>
<proteinExistence type="predicted"/>
<evidence type="ECO:0000256" key="1">
    <source>
        <dbReference type="ARBA" id="ARBA00022679"/>
    </source>
</evidence>
<keyword evidence="1" id="KW-0808">Transferase</keyword>
<dbReference type="PANTHER" id="PTHR23342:SF0">
    <property type="entry name" value="N-ACETYLGLUTAMATE SYNTHASE, MITOCHONDRIAL"/>
    <property type="match status" value="1"/>
</dbReference>
<comment type="caution">
    <text evidence="3">The sequence shown here is derived from an EMBL/GenBank/DDBJ whole genome shotgun (WGS) entry which is preliminary data.</text>
</comment>
<dbReference type="GO" id="GO:0003991">
    <property type="term" value="F:acetylglutamate kinase activity"/>
    <property type="evidence" value="ECO:0007669"/>
    <property type="project" value="TreeGrafter"/>
</dbReference>